<dbReference type="PIRSF" id="PIRSF000102">
    <property type="entry name" value="Lac_mal_DH"/>
    <property type="match status" value="1"/>
</dbReference>
<evidence type="ECO:0000256" key="5">
    <source>
        <dbReference type="ARBA" id="ARBA00023002"/>
    </source>
</evidence>
<dbReference type="Gene3D" id="3.40.50.720">
    <property type="entry name" value="NAD(P)-binding Rossmann-like Domain"/>
    <property type="match status" value="1"/>
</dbReference>
<dbReference type="SUPFAM" id="SSF56327">
    <property type="entry name" value="LDH C-terminal domain-like"/>
    <property type="match status" value="1"/>
</dbReference>
<dbReference type="GO" id="GO:0019752">
    <property type="term" value="P:carboxylic acid metabolic process"/>
    <property type="evidence" value="ECO:0007669"/>
    <property type="project" value="InterPro"/>
</dbReference>
<evidence type="ECO:0000259" key="12">
    <source>
        <dbReference type="Pfam" id="PF00056"/>
    </source>
</evidence>
<proteinExistence type="inferred from homology"/>
<dbReference type="STRING" id="45286.A0A120K0R4"/>
<dbReference type="NCBIfam" id="TIGR01772">
    <property type="entry name" value="MDH_euk_gproteo"/>
    <property type="match status" value="1"/>
</dbReference>
<dbReference type="InterPro" id="IPR001557">
    <property type="entry name" value="L-lactate/malate_DH"/>
</dbReference>
<evidence type="ECO:0000313" key="14">
    <source>
        <dbReference type="EMBL" id="AMD18614.1"/>
    </source>
</evidence>
<feature type="binding site" evidence="10">
    <location>
        <position position="120"/>
    </location>
    <ligand>
        <name>NAD(+)</name>
        <dbReference type="ChEBI" id="CHEBI:57540"/>
    </ligand>
</feature>
<accession>A0A120K0R4</accession>
<evidence type="ECO:0000256" key="11">
    <source>
        <dbReference type="RuleBase" id="RU003369"/>
    </source>
</evidence>
<dbReference type="SUPFAM" id="SSF51735">
    <property type="entry name" value="NAD(P)-binding Rossmann-fold domains"/>
    <property type="match status" value="1"/>
</dbReference>
<feature type="binding site" evidence="9">
    <location>
        <position position="113"/>
    </location>
    <ligand>
        <name>substrate</name>
    </ligand>
</feature>
<dbReference type="EMBL" id="CP014242">
    <property type="protein sequence ID" value="AMD18614.1"/>
    <property type="molecule type" value="Genomic_DNA"/>
</dbReference>
<dbReference type="InterPro" id="IPR001236">
    <property type="entry name" value="Lactate/malate_DH_N"/>
</dbReference>
<sequence>MPYIESSEKKGSVKVALLGAAGGIGQPLTLLLKTQLGAKILGQENKQLELALYDIAPILEGVSADVSHVNTPVLLKHYIPKDRDDESALSECLQGASLVIIPAGVPRKPGMSRDDLFAINAGIIRTLAKGIAGNCDLSKVFVLVISNPVNSLVPVMVEELAKEAKRLEIAAPVQRRVFGVTHLDAVRASTFLQQLTNYSGNRVPSVPVIGGHSGETILPLFGEAQKELGFSDEQLAKLVHRVQYGGDEVVEAKKGAGSATLSMAYAGYEFASNFADLLLGTVDKINVTTFISLLDADKAPVAEGASEVLEATDNTEYFAVPLEVTAEEGIVKIDTSFLTQLNENNTRKLLTACISALKKNIELGITFAS</sequence>
<dbReference type="InterPro" id="IPR022383">
    <property type="entry name" value="Lactate/malate_DH_C"/>
</dbReference>
<dbReference type="AlphaFoldDB" id="A0A120K0R4"/>
<keyword evidence="5 11" id="KW-0560">Oxidoreductase</keyword>
<evidence type="ECO:0000256" key="2">
    <source>
        <dbReference type="ARBA" id="ARBA00011738"/>
    </source>
</evidence>
<feature type="binding site" evidence="10">
    <location>
        <begin position="145"/>
        <end position="147"/>
    </location>
    <ligand>
        <name>NAD(+)</name>
        <dbReference type="ChEBI" id="CHEBI:57540"/>
    </ligand>
</feature>
<keyword evidence="4" id="KW-0816">Tricarboxylic acid cycle</keyword>
<feature type="active site" description="Proton acceptor" evidence="8">
    <location>
        <position position="212"/>
    </location>
</feature>
<dbReference type="PANTHER" id="PTHR11540:SF16">
    <property type="entry name" value="MALATE DEHYDROGENASE, MITOCHONDRIAL"/>
    <property type="match status" value="1"/>
</dbReference>
<feature type="domain" description="Lactate/malate dehydrogenase C-terminal" evidence="13">
    <location>
        <begin position="181"/>
        <end position="367"/>
    </location>
</feature>
<feature type="binding site" evidence="9">
    <location>
        <position position="187"/>
    </location>
    <ligand>
        <name>substrate</name>
    </ligand>
</feature>
<dbReference type="Proteomes" id="UP000243052">
    <property type="component" value="Chromosome ii"/>
</dbReference>
<feature type="binding site" evidence="10">
    <location>
        <position position="263"/>
    </location>
    <ligand>
        <name>NAD(+)</name>
        <dbReference type="ChEBI" id="CHEBI:57540"/>
    </ligand>
</feature>
<organism evidence="14 15">
    <name type="scientific">Eremothecium sinecaudum</name>
    <dbReference type="NCBI Taxonomy" id="45286"/>
    <lineage>
        <taxon>Eukaryota</taxon>
        <taxon>Fungi</taxon>
        <taxon>Dikarya</taxon>
        <taxon>Ascomycota</taxon>
        <taxon>Saccharomycotina</taxon>
        <taxon>Saccharomycetes</taxon>
        <taxon>Saccharomycetales</taxon>
        <taxon>Saccharomycetaceae</taxon>
        <taxon>Eremothecium</taxon>
    </lineage>
</organism>
<dbReference type="GeneID" id="28721684"/>
<dbReference type="EC" id="1.1.1.37" evidence="3"/>
<dbReference type="FunFam" id="3.40.50.720:FF:000268">
    <property type="entry name" value="Malate dehydrogenase"/>
    <property type="match status" value="1"/>
</dbReference>
<protein>
    <recommendedName>
        <fullName evidence="3">malate dehydrogenase</fullName>
        <ecNumber evidence="3">1.1.1.37</ecNumber>
    </recommendedName>
</protein>
<dbReference type="RefSeq" id="XP_017985610.1">
    <property type="nucleotide sequence ID" value="XM_018130294.1"/>
</dbReference>
<gene>
    <name evidence="14" type="ORF">AW171_hschr2122</name>
</gene>
<feature type="domain" description="Lactate/malate dehydrogenase N-terminal" evidence="12">
    <location>
        <begin position="13"/>
        <end position="164"/>
    </location>
</feature>
<dbReference type="GO" id="GO:0030060">
    <property type="term" value="F:L-malate dehydrogenase (NAD+) activity"/>
    <property type="evidence" value="ECO:0007669"/>
    <property type="project" value="UniProtKB-EC"/>
</dbReference>
<dbReference type="GO" id="GO:0006099">
    <property type="term" value="P:tricarboxylic acid cycle"/>
    <property type="evidence" value="ECO:0007669"/>
    <property type="project" value="UniProtKB-KW"/>
</dbReference>
<dbReference type="Pfam" id="PF02866">
    <property type="entry name" value="Ldh_1_C"/>
    <property type="match status" value="1"/>
</dbReference>
<dbReference type="InterPro" id="IPR036291">
    <property type="entry name" value="NAD(P)-bd_dom_sf"/>
</dbReference>
<evidence type="ECO:0000256" key="9">
    <source>
        <dbReference type="PIRSR" id="PIRSR000102-2"/>
    </source>
</evidence>
<evidence type="ECO:0000256" key="3">
    <source>
        <dbReference type="ARBA" id="ARBA00012995"/>
    </source>
</evidence>
<feature type="binding site" evidence="10">
    <location>
        <begin position="19"/>
        <end position="25"/>
    </location>
    <ligand>
        <name>NAD(+)</name>
        <dbReference type="ChEBI" id="CHEBI:57540"/>
    </ligand>
</feature>
<feature type="binding site" evidence="9">
    <location>
        <position position="107"/>
    </location>
    <ligand>
        <name>substrate</name>
    </ligand>
</feature>
<keyword evidence="6 10" id="KW-0520">NAD</keyword>
<evidence type="ECO:0000256" key="8">
    <source>
        <dbReference type="PIRSR" id="PIRSR000102-1"/>
    </source>
</evidence>
<dbReference type="InterPro" id="IPR010097">
    <property type="entry name" value="Malate_DH_type1"/>
</dbReference>
<evidence type="ECO:0000256" key="6">
    <source>
        <dbReference type="ARBA" id="ARBA00023027"/>
    </source>
</evidence>
<dbReference type="PANTHER" id="PTHR11540">
    <property type="entry name" value="MALATE AND LACTATE DEHYDROGENASE"/>
    <property type="match status" value="1"/>
</dbReference>
<dbReference type="GO" id="GO:0005829">
    <property type="term" value="C:cytosol"/>
    <property type="evidence" value="ECO:0007669"/>
    <property type="project" value="TreeGrafter"/>
</dbReference>
<feature type="binding site" evidence="10">
    <location>
        <position position="54"/>
    </location>
    <ligand>
        <name>NAD(+)</name>
        <dbReference type="ChEBI" id="CHEBI:57540"/>
    </ligand>
</feature>
<dbReference type="OrthoDB" id="4069699at2759"/>
<evidence type="ECO:0000259" key="13">
    <source>
        <dbReference type="Pfam" id="PF02866"/>
    </source>
</evidence>
<dbReference type="GO" id="GO:0070013">
    <property type="term" value="C:intracellular organelle lumen"/>
    <property type="evidence" value="ECO:0007669"/>
    <property type="project" value="UniProtKB-ARBA"/>
</dbReference>
<comment type="subunit">
    <text evidence="2">Homodimer.</text>
</comment>
<comment type="similarity">
    <text evidence="1">Belongs to the LDH/MDH superfamily. MDH type 1 family.</text>
</comment>
<keyword evidence="15" id="KW-1185">Reference proteome</keyword>
<evidence type="ECO:0000313" key="15">
    <source>
        <dbReference type="Proteomes" id="UP000243052"/>
    </source>
</evidence>
<evidence type="ECO:0000256" key="7">
    <source>
        <dbReference type="ARBA" id="ARBA00048313"/>
    </source>
</evidence>
<feature type="binding site" evidence="9">
    <location>
        <position position="147"/>
    </location>
    <ligand>
        <name>substrate</name>
    </ligand>
</feature>
<comment type="catalytic activity">
    <reaction evidence="7">
        <text>(S)-malate + NAD(+) = oxaloacetate + NADH + H(+)</text>
        <dbReference type="Rhea" id="RHEA:21432"/>
        <dbReference type="ChEBI" id="CHEBI:15378"/>
        <dbReference type="ChEBI" id="CHEBI:15589"/>
        <dbReference type="ChEBI" id="CHEBI:16452"/>
        <dbReference type="ChEBI" id="CHEBI:57540"/>
        <dbReference type="ChEBI" id="CHEBI:57945"/>
        <dbReference type="EC" id="1.1.1.37"/>
    </reaction>
</comment>
<evidence type="ECO:0000256" key="1">
    <source>
        <dbReference type="ARBA" id="ARBA00008824"/>
    </source>
</evidence>
<evidence type="ECO:0000256" key="10">
    <source>
        <dbReference type="PIRSR" id="PIRSR000102-3"/>
    </source>
</evidence>
<reference evidence="14 15" key="1">
    <citation type="submission" date="2016-01" db="EMBL/GenBank/DDBJ databases">
        <title>Genome sequence of the yeast Holleya sinecauda.</title>
        <authorList>
            <person name="Dietrich F.S."/>
        </authorList>
    </citation>
    <scope>NUCLEOTIDE SEQUENCE [LARGE SCALE GENOMIC DNA]</scope>
    <source>
        <strain evidence="14 15">ATCC 58844</strain>
    </source>
</reference>
<evidence type="ECO:0000256" key="4">
    <source>
        <dbReference type="ARBA" id="ARBA00022532"/>
    </source>
</evidence>
<dbReference type="InterPro" id="IPR015955">
    <property type="entry name" value="Lactate_DH/Glyco_Ohase_4_C"/>
</dbReference>
<dbReference type="Gene3D" id="3.90.110.10">
    <property type="entry name" value="Lactate dehydrogenase/glycoside hydrolase, family 4, C-terminal"/>
    <property type="match status" value="1"/>
</dbReference>
<name>A0A120K0R4_9SACH</name>
<dbReference type="Pfam" id="PF00056">
    <property type="entry name" value="Ldh_1_N"/>
    <property type="match status" value="1"/>
</dbReference>
<dbReference type="FunFam" id="3.90.110.10:FF:000009">
    <property type="entry name" value="Malate dehydrogenase"/>
    <property type="match status" value="1"/>
</dbReference>